<evidence type="ECO:0000256" key="2">
    <source>
        <dbReference type="ARBA" id="ARBA00022692"/>
    </source>
</evidence>
<name>A0A2M9FZZ1_9PROT</name>
<feature type="transmembrane region" description="Helical" evidence="5">
    <location>
        <begin position="378"/>
        <end position="401"/>
    </location>
</feature>
<proteinExistence type="predicted"/>
<dbReference type="GO" id="GO:0016020">
    <property type="term" value="C:membrane"/>
    <property type="evidence" value="ECO:0007669"/>
    <property type="project" value="UniProtKB-SubCell"/>
</dbReference>
<evidence type="ECO:0000313" key="7">
    <source>
        <dbReference type="EMBL" id="PJK29026.1"/>
    </source>
</evidence>
<feature type="transmembrane region" description="Helical" evidence="5">
    <location>
        <begin position="234"/>
        <end position="253"/>
    </location>
</feature>
<accession>A0A2M9FZZ1</accession>
<keyword evidence="4 5" id="KW-0472">Membrane</keyword>
<organism evidence="7 8">
    <name type="scientific">Minwuia thermotolerans</name>
    <dbReference type="NCBI Taxonomy" id="2056226"/>
    <lineage>
        <taxon>Bacteria</taxon>
        <taxon>Pseudomonadati</taxon>
        <taxon>Pseudomonadota</taxon>
        <taxon>Alphaproteobacteria</taxon>
        <taxon>Minwuiales</taxon>
        <taxon>Minwuiaceae</taxon>
        <taxon>Minwuia</taxon>
    </lineage>
</organism>
<dbReference type="Pfam" id="PF04932">
    <property type="entry name" value="Wzy_C"/>
    <property type="match status" value="1"/>
</dbReference>
<dbReference type="EMBL" id="PHIG01000037">
    <property type="protein sequence ID" value="PJK29026.1"/>
    <property type="molecule type" value="Genomic_DNA"/>
</dbReference>
<keyword evidence="8" id="KW-1185">Reference proteome</keyword>
<evidence type="ECO:0000256" key="3">
    <source>
        <dbReference type="ARBA" id="ARBA00022989"/>
    </source>
</evidence>
<evidence type="ECO:0000313" key="8">
    <source>
        <dbReference type="Proteomes" id="UP000229498"/>
    </source>
</evidence>
<dbReference type="PANTHER" id="PTHR37422:SF23">
    <property type="entry name" value="TEICHURONIC ACID BIOSYNTHESIS PROTEIN TUAE"/>
    <property type="match status" value="1"/>
</dbReference>
<evidence type="ECO:0000259" key="6">
    <source>
        <dbReference type="Pfam" id="PF04932"/>
    </source>
</evidence>
<dbReference type="RefSeq" id="WP_109794085.1">
    <property type="nucleotide sequence ID" value="NZ_PHIG01000037.1"/>
</dbReference>
<dbReference type="PANTHER" id="PTHR37422">
    <property type="entry name" value="TEICHURONIC ACID BIOSYNTHESIS PROTEIN TUAE"/>
    <property type="match status" value="1"/>
</dbReference>
<reference evidence="7 8" key="1">
    <citation type="submission" date="2017-11" db="EMBL/GenBank/DDBJ databases">
        <title>Draft genome sequence of Rhizobiales bacterium SY3-13.</title>
        <authorList>
            <person name="Sun C."/>
        </authorList>
    </citation>
    <scope>NUCLEOTIDE SEQUENCE [LARGE SCALE GENOMIC DNA]</scope>
    <source>
        <strain evidence="7 8">SY3-13</strain>
    </source>
</reference>
<dbReference type="AlphaFoldDB" id="A0A2M9FZZ1"/>
<feature type="domain" description="O-antigen ligase-related" evidence="6">
    <location>
        <begin position="243"/>
        <end position="387"/>
    </location>
</feature>
<keyword evidence="2 5" id="KW-0812">Transmembrane</keyword>
<dbReference type="Proteomes" id="UP000229498">
    <property type="component" value="Unassembled WGS sequence"/>
</dbReference>
<feature type="transmembrane region" description="Helical" evidence="5">
    <location>
        <begin position="143"/>
        <end position="163"/>
    </location>
</feature>
<gene>
    <name evidence="7" type="ORF">CVT23_13985</name>
</gene>
<protein>
    <recommendedName>
        <fullName evidence="6">O-antigen ligase-related domain-containing protein</fullName>
    </recommendedName>
</protein>
<feature type="transmembrane region" description="Helical" evidence="5">
    <location>
        <begin position="116"/>
        <end position="134"/>
    </location>
</feature>
<dbReference type="OrthoDB" id="4391260at2"/>
<feature type="transmembrane region" description="Helical" evidence="5">
    <location>
        <begin position="29"/>
        <end position="49"/>
    </location>
</feature>
<evidence type="ECO:0000256" key="5">
    <source>
        <dbReference type="SAM" id="Phobius"/>
    </source>
</evidence>
<evidence type="ECO:0000256" key="4">
    <source>
        <dbReference type="ARBA" id="ARBA00023136"/>
    </source>
</evidence>
<feature type="transmembrane region" description="Helical" evidence="5">
    <location>
        <begin position="194"/>
        <end position="213"/>
    </location>
</feature>
<comment type="subcellular location">
    <subcellularLocation>
        <location evidence="1">Membrane</location>
        <topology evidence="1">Multi-pass membrane protein</topology>
    </subcellularLocation>
</comment>
<feature type="transmembrane region" description="Helical" evidence="5">
    <location>
        <begin position="56"/>
        <end position="80"/>
    </location>
</feature>
<keyword evidence="3 5" id="KW-1133">Transmembrane helix</keyword>
<feature type="transmembrane region" description="Helical" evidence="5">
    <location>
        <begin position="284"/>
        <end position="303"/>
    </location>
</feature>
<feature type="transmembrane region" description="Helical" evidence="5">
    <location>
        <begin position="259"/>
        <end position="277"/>
    </location>
</feature>
<feature type="transmembrane region" description="Helical" evidence="5">
    <location>
        <begin position="433"/>
        <end position="452"/>
    </location>
</feature>
<dbReference type="InterPro" id="IPR051533">
    <property type="entry name" value="WaaL-like"/>
</dbReference>
<sequence>MLFYFERLLVFALIVVLAAAPLPLGSNRPVSWSLLSFASGGLVCLWGLAATFRPTLFRLSGTAAIVPAVGWLLLVGWLLAQTGGPEFLWHPLWAPTAAALELETIDGAIAVSPSDAATSAMRLLAYGGIFWVAAQTGREPDNAAIYVFAAVGIGTLYALYGLAAEIAGGETIVGLKKWAYEDSLTSTFVNRNSFATFAALAAVAGLGMVMRGLRAAGGGMSAEPRPVIRRPARISPEVWLCAFAVLILVIALVLTRSRAGLVACGVGMAALGWGWFYRRGRLPGAPVLLAAAVASVVVVLLAAGGGTFERKVDADGQELSGRPWLFQRTLSAIADQPLTGHGGGAFESYFHGYKNAEFGGVYAISKAHNSYLEFAADAGAPALLLLLGIYAWIAGACIRGIRVRRQDAIYPAIGLAAAALVGLHALVDFSVQIPAVAALFAMLLGVGYAQAFPTGGGRHNRL</sequence>
<dbReference type="InterPro" id="IPR007016">
    <property type="entry name" value="O-antigen_ligase-rel_domated"/>
</dbReference>
<feature type="transmembrane region" description="Helical" evidence="5">
    <location>
        <begin position="408"/>
        <end position="427"/>
    </location>
</feature>
<evidence type="ECO:0000256" key="1">
    <source>
        <dbReference type="ARBA" id="ARBA00004141"/>
    </source>
</evidence>
<comment type="caution">
    <text evidence="7">The sequence shown here is derived from an EMBL/GenBank/DDBJ whole genome shotgun (WGS) entry which is preliminary data.</text>
</comment>